<dbReference type="InterPro" id="IPR011125">
    <property type="entry name" value="Znf_HypF"/>
</dbReference>
<evidence type="ECO:0000313" key="12">
    <source>
        <dbReference type="EMBL" id="MFC2969624.1"/>
    </source>
</evidence>
<dbReference type="PROSITE" id="PS51160">
    <property type="entry name" value="ACYLPHOSPHATASE_3"/>
    <property type="match status" value="1"/>
</dbReference>
<evidence type="ECO:0000256" key="4">
    <source>
        <dbReference type="ARBA" id="ARBA00022723"/>
    </source>
</evidence>
<dbReference type="Proteomes" id="UP001595443">
    <property type="component" value="Unassembled WGS sequence"/>
</dbReference>
<feature type="active site" evidence="9">
    <location>
        <position position="19"/>
    </location>
</feature>
<dbReference type="InterPro" id="IPR017945">
    <property type="entry name" value="DHBP_synth_RibB-like_a/b_dom"/>
</dbReference>
<dbReference type="PROSITE" id="PS00150">
    <property type="entry name" value="ACYLPHOSPHATASE_1"/>
    <property type="match status" value="1"/>
</dbReference>
<evidence type="ECO:0000256" key="6">
    <source>
        <dbReference type="ARBA" id="ARBA00022833"/>
    </source>
</evidence>
<dbReference type="Pfam" id="PF22521">
    <property type="entry name" value="HypF_C_2"/>
    <property type="match status" value="1"/>
</dbReference>
<dbReference type="PIRSF" id="PIRSF006256">
    <property type="entry name" value="CMPcnvr_hdrg_mat"/>
    <property type="match status" value="1"/>
</dbReference>
<dbReference type="PANTHER" id="PTHR42959">
    <property type="entry name" value="CARBAMOYLTRANSFERASE"/>
    <property type="match status" value="1"/>
</dbReference>
<evidence type="ECO:0000256" key="5">
    <source>
        <dbReference type="ARBA" id="ARBA00022771"/>
    </source>
</evidence>
<gene>
    <name evidence="12" type="primary">hypF</name>
    <name evidence="12" type="ORF">ACFOES_16100</name>
</gene>
<evidence type="ECO:0000259" key="11">
    <source>
        <dbReference type="PROSITE" id="PS51163"/>
    </source>
</evidence>
<evidence type="ECO:0000256" key="7">
    <source>
        <dbReference type="ARBA" id="ARBA00048220"/>
    </source>
</evidence>
<accession>A0ABV7AKD3</accession>
<dbReference type="PANTHER" id="PTHR42959:SF1">
    <property type="entry name" value="CARBAMOYLTRANSFERASE HYPF"/>
    <property type="match status" value="1"/>
</dbReference>
<feature type="domain" description="YrdC-like" evidence="11">
    <location>
        <begin position="196"/>
        <end position="379"/>
    </location>
</feature>
<keyword evidence="13" id="KW-1185">Reference proteome</keyword>
<comment type="pathway">
    <text evidence="1 8">Protein modification; [NiFe] hydrogenase maturation.</text>
</comment>
<dbReference type="GO" id="GO:0016874">
    <property type="term" value="F:ligase activity"/>
    <property type="evidence" value="ECO:0007669"/>
    <property type="project" value="UniProtKB-KW"/>
</dbReference>
<dbReference type="Gene3D" id="3.30.420.360">
    <property type="match status" value="1"/>
</dbReference>
<comment type="caution">
    <text evidence="12">The sequence shown here is derived from an EMBL/GenBank/DDBJ whole genome shotgun (WGS) entry which is preliminary data.</text>
</comment>
<dbReference type="Gene3D" id="3.30.110.120">
    <property type="match status" value="1"/>
</dbReference>
<evidence type="ECO:0000256" key="3">
    <source>
        <dbReference type="ARBA" id="ARBA00022598"/>
    </source>
</evidence>
<name>A0ABV7AKD3_9RHOB</name>
<organism evidence="12 13">
    <name type="scientific">Acidimangrovimonas pyrenivorans</name>
    <dbReference type="NCBI Taxonomy" id="2030798"/>
    <lineage>
        <taxon>Bacteria</taxon>
        <taxon>Pseudomonadati</taxon>
        <taxon>Pseudomonadota</taxon>
        <taxon>Alphaproteobacteria</taxon>
        <taxon>Rhodobacterales</taxon>
        <taxon>Paracoccaceae</taxon>
        <taxon>Acidimangrovimonas</taxon>
    </lineage>
</organism>
<dbReference type="Gene3D" id="3.90.870.50">
    <property type="match status" value="1"/>
</dbReference>
<protein>
    <recommendedName>
        <fullName evidence="8">Carbamoyltransferase HypF</fullName>
        <ecNumber evidence="8">6.2.-.-</ecNumber>
    </recommendedName>
</protein>
<dbReference type="InterPro" id="IPR055128">
    <property type="entry name" value="HypF_C_2"/>
</dbReference>
<evidence type="ECO:0000256" key="1">
    <source>
        <dbReference type="ARBA" id="ARBA00004711"/>
    </source>
</evidence>
<dbReference type="RefSeq" id="WP_377834387.1">
    <property type="nucleotide sequence ID" value="NZ_JBHRSK010000014.1"/>
</dbReference>
<comment type="catalytic activity">
    <reaction evidence="9">
        <text>an acyl phosphate + H2O = a carboxylate + phosphate + H(+)</text>
        <dbReference type="Rhea" id="RHEA:14965"/>
        <dbReference type="ChEBI" id="CHEBI:15377"/>
        <dbReference type="ChEBI" id="CHEBI:15378"/>
        <dbReference type="ChEBI" id="CHEBI:29067"/>
        <dbReference type="ChEBI" id="CHEBI:43474"/>
        <dbReference type="ChEBI" id="CHEBI:59918"/>
        <dbReference type="EC" id="3.6.1.7"/>
    </reaction>
</comment>
<dbReference type="NCBIfam" id="TIGR00143">
    <property type="entry name" value="hypF"/>
    <property type="match status" value="1"/>
</dbReference>
<dbReference type="InterPro" id="IPR036046">
    <property type="entry name" value="Acylphosphatase-like_dom_sf"/>
</dbReference>
<dbReference type="InterPro" id="IPR041440">
    <property type="entry name" value="HypF_C"/>
</dbReference>
<feature type="domain" description="Acylphosphatase-like" evidence="10">
    <location>
        <begin position="4"/>
        <end position="89"/>
    </location>
</feature>
<dbReference type="InterPro" id="IPR017968">
    <property type="entry name" value="Acylphosphatase_CS"/>
</dbReference>
<dbReference type="PROSITE" id="PS51163">
    <property type="entry name" value="YRDC"/>
    <property type="match status" value="1"/>
</dbReference>
<feature type="active site" evidence="9">
    <location>
        <position position="37"/>
    </location>
</feature>
<dbReference type="InterPro" id="IPR051060">
    <property type="entry name" value="Carbamoyltrans_HypF-like"/>
</dbReference>
<evidence type="ECO:0000313" key="13">
    <source>
        <dbReference type="Proteomes" id="UP001595443"/>
    </source>
</evidence>
<dbReference type="EMBL" id="JBHRSK010000014">
    <property type="protein sequence ID" value="MFC2969624.1"/>
    <property type="molecule type" value="Genomic_DNA"/>
</dbReference>
<dbReference type="InterPro" id="IPR001792">
    <property type="entry name" value="Acylphosphatase-like_dom"/>
</dbReference>
<reference evidence="13" key="1">
    <citation type="journal article" date="2019" name="Int. J. Syst. Evol. Microbiol.">
        <title>The Global Catalogue of Microorganisms (GCM) 10K type strain sequencing project: providing services to taxonomists for standard genome sequencing and annotation.</title>
        <authorList>
            <consortium name="The Broad Institute Genomics Platform"/>
            <consortium name="The Broad Institute Genome Sequencing Center for Infectious Disease"/>
            <person name="Wu L."/>
            <person name="Ma J."/>
        </authorList>
    </citation>
    <scope>NUCLEOTIDE SEQUENCE [LARGE SCALE GENOMIC DNA]</scope>
    <source>
        <strain evidence="13">KCTC 62192</strain>
    </source>
</reference>
<evidence type="ECO:0000259" key="10">
    <source>
        <dbReference type="PROSITE" id="PS51160"/>
    </source>
</evidence>
<comment type="catalytic activity">
    <reaction evidence="7 8">
        <text>C-terminal L-cysteinyl-[HypE protein] + carbamoyl phosphate + ATP + H2O = C-terminal S-carboxamide-L-cysteinyl-[HypE protein] + AMP + phosphate + diphosphate + H(+)</text>
        <dbReference type="Rhea" id="RHEA:55636"/>
        <dbReference type="Rhea" id="RHEA-COMP:14247"/>
        <dbReference type="Rhea" id="RHEA-COMP:14392"/>
        <dbReference type="ChEBI" id="CHEBI:15377"/>
        <dbReference type="ChEBI" id="CHEBI:15378"/>
        <dbReference type="ChEBI" id="CHEBI:30616"/>
        <dbReference type="ChEBI" id="CHEBI:33019"/>
        <dbReference type="ChEBI" id="CHEBI:43474"/>
        <dbReference type="ChEBI" id="CHEBI:58228"/>
        <dbReference type="ChEBI" id="CHEBI:76913"/>
        <dbReference type="ChEBI" id="CHEBI:139126"/>
        <dbReference type="ChEBI" id="CHEBI:456215"/>
    </reaction>
</comment>
<dbReference type="Pfam" id="PF00708">
    <property type="entry name" value="Acylphosphatase"/>
    <property type="match status" value="1"/>
</dbReference>
<keyword evidence="4" id="KW-0479">Metal-binding</keyword>
<comment type="similarity">
    <text evidence="2 8">Belongs to the carbamoyltransferase HypF family.</text>
</comment>
<keyword evidence="5" id="KW-0863">Zinc-finger</keyword>
<dbReference type="InterPro" id="IPR006070">
    <property type="entry name" value="Sua5-like_dom"/>
</dbReference>
<evidence type="ECO:0000256" key="2">
    <source>
        <dbReference type="ARBA" id="ARBA00008097"/>
    </source>
</evidence>
<dbReference type="SUPFAM" id="SSF54975">
    <property type="entry name" value="Acylphosphatase/BLUF domain-like"/>
    <property type="match status" value="1"/>
</dbReference>
<sequence>MPQGRAIRVRGQVQGVGFRPFVWQLARRFGLRGEVLNDPEGVLIRAFGDDLDAFATALAAEAPPLARVDAVETAPHRFDSPPDGFTIAPSCGTGAETRVTPDAATCPACLAEIRDPAQRRHGYAFTNCTHCGPRFTILRALPYDRAQTSMAPFGICPACRAEYEDPADRRFHAQPVACPACGPRLWLEIDAAEFPGDPVAEAARRLQAGQILALKGLGGFHLACDARNPAALATLRARKRRPAKPFALMAPLETIRAHANVSDAEATLLADPAAPIVLLPRAGAPLPEAIAPGLPTLGWMLPYTPLHHLLLDAFGGPLVMTSGNLTGEPQAIGNDEARAKLGPFADAFLMHDRDIVRRLDDPVERLLPSGPMILRRARGRVPGTLPLPPGFEDAAEVTAFGGQMKSALCLIRNGQALLSHHLGDLDDALTWEEFIRADADYAELFDHRPTLMACDLHPGYRASAHAAARAGAAGVPLVEVQHHHAHLAAAMGDALWPRDGGPVAGIVLDGLGLGTDGTIWGGELLLGDYRAATRIAHLKPVPLIGGDAANREPWRNLLAQLDAAGLGAEADRLLSGRPLPLLRQAAASGINAPLSSSAGRLFDAVAAALGLAGGAQSYEGEAAIALEGMALEGIATGIAAAPYPFARTGAQIDPAPMWRALIADLAAGRPVPEIAAAFHAGLARAVCAPARRLVEEGEARAVALSGGCFQNATLLALCLQELEGIEVLLHHATPANDGGLALGQALVAAARHPGRAATGRPSRLRQHG</sequence>
<keyword evidence="6" id="KW-0862">Zinc</keyword>
<dbReference type="EC" id="6.2.-.-" evidence="8"/>
<keyword evidence="3 12" id="KW-0436">Ligase</keyword>
<evidence type="ECO:0000256" key="8">
    <source>
        <dbReference type="PIRNR" id="PIRNR006256"/>
    </source>
</evidence>
<dbReference type="Gene3D" id="3.30.420.40">
    <property type="match status" value="1"/>
</dbReference>
<dbReference type="SUPFAM" id="SSF55821">
    <property type="entry name" value="YrdC/RibB"/>
    <property type="match status" value="1"/>
</dbReference>
<dbReference type="Pfam" id="PF07503">
    <property type="entry name" value="zf-HYPF"/>
    <property type="match status" value="2"/>
</dbReference>
<dbReference type="Pfam" id="PF17788">
    <property type="entry name" value="HypF_C"/>
    <property type="match status" value="1"/>
</dbReference>
<comment type="function">
    <text evidence="8">Involved in the maturation of [NiFe] hydrogenases. Along with HypE, it catalyzes the synthesis of the CN ligands of the active site iron of [NiFe]-hydrogenases. HypF functions as a carbamoyl transferase using carbamoylphosphate as a substrate and transferring the carboxamido moiety in an ATP-dependent reaction to the thiolate of the C-terminal cysteine of HypE yielding a protein-S-carboxamide.</text>
</comment>
<dbReference type="InterPro" id="IPR004421">
    <property type="entry name" value="Carbamoyltransferase_HypF"/>
</dbReference>
<proteinExistence type="inferred from homology"/>
<dbReference type="Pfam" id="PF01300">
    <property type="entry name" value="Sua5_yciO_yrdC"/>
    <property type="match status" value="1"/>
</dbReference>
<evidence type="ECO:0000256" key="9">
    <source>
        <dbReference type="PROSITE-ProRule" id="PRU00520"/>
    </source>
</evidence>
<keyword evidence="9" id="KW-0378">Hydrolase</keyword>